<dbReference type="InterPro" id="IPR006179">
    <property type="entry name" value="5_nucleotidase/apyrase"/>
</dbReference>
<dbReference type="GO" id="GO:0000166">
    <property type="term" value="F:nucleotide binding"/>
    <property type="evidence" value="ECO:0007669"/>
    <property type="project" value="UniProtKB-KW"/>
</dbReference>
<evidence type="ECO:0000259" key="4">
    <source>
        <dbReference type="Pfam" id="PF02872"/>
    </source>
</evidence>
<dbReference type="GO" id="GO:0008253">
    <property type="term" value="F:5'-nucleotidase activity"/>
    <property type="evidence" value="ECO:0007669"/>
    <property type="project" value="TreeGrafter"/>
</dbReference>
<evidence type="ECO:0000313" key="5">
    <source>
        <dbReference type="EMBL" id="GGI66391.1"/>
    </source>
</evidence>
<dbReference type="PIRSF" id="PIRSF036361">
    <property type="entry name" value="YunD"/>
    <property type="match status" value="1"/>
</dbReference>
<dbReference type="Pfam" id="PF02872">
    <property type="entry name" value="5_nucleotid_C"/>
    <property type="match status" value="1"/>
</dbReference>
<dbReference type="GO" id="GO:0009166">
    <property type="term" value="P:nucleotide catabolic process"/>
    <property type="evidence" value="ECO:0007669"/>
    <property type="project" value="InterPro"/>
</dbReference>
<dbReference type="GO" id="GO:0008768">
    <property type="term" value="F:UDP-sugar diphosphatase activity"/>
    <property type="evidence" value="ECO:0007669"/>
    <property type="project" value="TreeGrafter"/>
</dbReference>
<dbReference type="SUPFAM" id="SSF56300">
    <property type="entry name" value="Metallo-dependent phosphatases"/>
    <property type="match status" value="1"/>
</dbReference>
<dbReference type="PANTHER" id="PTHR11575:SF23">
    <property type="entry name" value="5-NUCLEOTIDASE FAMILY PROTEIN"/>
    <property type="match status" value="1"/>
</dbReference>
<dbReference type="AlphaFoldDB" id="A0A917JGL9"/>
<keyword evidence="2" id="KW-0378">Hydrolase</keyword>
<gene>
    <name evidence="5" type="primary">yunD</name>
    <name evidence="5" type="ORF">GCM10011482_20450</name>
</gene>
<dbReference type="Pfam" id="PF00149">
    <property type="entry name" value="Metallophos"/>
    <property type="match status" value="1"/>
</dbReference>
<name>A0A917JGL9_9ENTE</name>
<dbReference type="PANTHER" id="PTHR11575">
    <property type="entry name" value="5'-NUCLEOTIDASE-RELATED"/>
    <property type="match status" value="1"/>
</dbReference>
<dbReference type="PRINTS" id="PR01607">
    <property type="entry name" value="APYRASEFAMLY"/>
</dbReference>
<reference evidence="5" key="1">
    <citation type="journal article" date="2014" name="Int. J. Syst. Evol. Microbiol.">
        <title>Complete genome sequence of Corynebacterium casei LMG S-19264T (=DSM 44701T), isolated from a smear-ripened cheese.</title>
        <authorList>
            <consortium name="US DOE Joint Genome Institute (JGI-PGF)"/>
            <person name="Walter F."/>
            <person name="Albersmeier A."/>
            <person name="Kalinowski J."/>
            <person name="Ruckert C."/>
        </authorList>
    </citation>
    <scope>NUCLEOTIDE SEQUENCE</scope>
    <source>
        <strain evidence="5">CCM 8433</strain>
    </source>
</reference>
<feature type="domain" description="5'-Nucleotidase C-terminal" evidence="4">
    <location>
        <begin position="301"/>
        <end position="381"/>
    </location>
</feature>
<evidence type="ECO:0000256" key="1">
    <source>
        <dbReference type="ARBA" id="ARBA00022729"/>
    </source>
</evidence>
<evidence type="ECO:0000259" key="3">
    <source>
        <dbReference type="Pfam" id="PF00149"/>
    </source>
</evidence>
<dbReference type="InterPro" id="IPR029052">
    <property type="entry name" value="Metallo-depent_PP-like"/>
</dbReference>
<dbReference type="PROSITE" id="PS00785">
    <property type="entry name" value="5_NUCLEOTIDASE_1"/>
    <property type="match status" value="1"/>
</dbReference>
<reference evidence="5" key="2">
    <citation type="submission" date="2020-09" db="EMBL/GenBank/DDBJ databases">
        <authorList>
            <person name="Sun Q."/>
            <person name="Sedlacek I."/>
        </authorList>
    </citation>
    <scope>NUCLEOTIDE SEQUENCE</scope>
    <source>
        <strain evidence="5">CCM 8433</strain>
    </source>
</reference>
<keyword evidence="1" id="KW-0732">Signal</keyword>
<comment type="similarity">
    <text evidence="2">Belongs to the 5'-nucleotidase family.</text>
</comment>
<accession>A0A917JGL9</accession>
<protein>
    <submittedName>
        <fullName evidence="5">Multifunctional 2',3'-cyclic-nucleotide 2'-phosphodiesterase/5'-nucleotidase/3'-nucleotidase</fullName>
    </submittedName>
</protein>
<dbReference type="CDD" id="cd00845">
    <property type="entry name" value="MPP_UshA_N_like"/>
    <property type="match status" value="1"/>
</dbReference>
<dbReference type="Gene3D" id="3.90.780.10">
    <property type="entry name" value="5'-Nucleotidase, C-terminal domain"/>
    <property type="match status" value="1"/>
</dbReference>
<dbReference type="InterPro" id="IPR008334">
    <property type="entry name" value="5'-Nucleotdase_C"/>
</dbReference>
<dbReference type="EMBL" id="BMDT01000010">
    <property type="protein sequence ID" value="GGI66391.1"/>
    <property type="molecule type" value="Genomic_DNA"/>
</dbReference>
<dbReference type="SUPFAM" id="SSF55816">
    <property type="entry name" value="5'-nucleotidase (syn. UDP-sugar hydrolase), C-terminal domain"/>
    <property type="match status" value="1"/>
</dbReference>
<dbReference type="RefSeq" id="WP_188368216.1">
    <property type="nucleotide sequence ID" value="NZ_BMDT01000010.1"/>
</dbReference>
<proteinExistence type="inferred from homology"/>
<dbReference type="Proteomes" id="UP000622610">
    <property type="component" value="Unassembled WGS sequence"/>
</dbReference>
<feature type="domain" description="Calcineurin-like phosphoesterase" evidence="3">
    <location>
        <begin position="4"/>
        <end position="203"/>
    </location>
</feature>
<dbReference type="GO" id="GO:0030288">
    <property type="term" value="C:outer membrane-bounded periplasmic space"/>
    <property type="evidence" value="ECO:0007669"/>
    <property type="project" value="TreeGrafter"/>
</dbReference>
<dbReference type="GO" id="GO:0046872">
    <property type="term" value="F:metal ion binding"/>
    <property type="evidence" value="ECO:0007669"/>
    <property type="project" value="InterPro"/>
</dbReference>
<sequence length="458" mass="52509">MEQIRIIHTNDLHSHLENWPKMRRFIQERQQAQANEAVLTVDLGDFSDRWHPLTESTNGQANVKLMNQVHYDYATIGNNEGTGNSKEALDHLYDEANFNVLLANLFDATTLQYPKWAQPYHIHVTERGTKIGLIALTAYFPLTYQPNGWDIRAWQEILPQLATELKKEVDVLVLLSHLGVEDDQLIATEIPVLDVIIGSHTHHLFAQGKKVNQVLLAAAGKFGQHVGEVVITIDEQRKIIQKKAYTFATEEMLAYPEDQAETTNYELVGKEQLEQLEVTNLSEALPIYLPNEPSLASETLEALKQRGETDVAILNTGLFLKPLKKGRVNQNDLHQILPHPMHLIRVTLKGVDFIRFVLEVEKNRAFLRRFPIVGMGFRGKIFGDIVYSGFSYDRMNQQVYWLGEVVELEKDYTFTTVDHWMFVPFFPTIEIAGNVEFLFPEFIRTVLGNYLTNNDPRK</sequence>
<keyword evidence="2" id="KW-0547">Nucleotide-binding</keyword>
<organism evidence="5 6">
    <name type="scientific">Enterococcus alcedinis</name>
    <dbReference type="NCBI Taxonomy" id="1274384"/>
    <lineage>
        <taxon>Bacteria</taxon>
        <taxon>Bacillati</taxon>
        <taxon>Bacillota</taxon>
        <taxon>Bacilli</taxon>
        <taxon>Lactobacillales</taxon>
        <taxon>Enterococcaceae</taxon>
        <taxon>Enterococcus</taxon>
    </lineage>
</organism>
<evidence type="ECO:0000313" key="6">
    <source>
        <dbReference type="Proteomes" id="UP000622610"/>
    </source>
</evidence>
<dbReference type="InterPro" id="IPR004843">
    <property type="entry name" value="Calcineurin-like_PHP"/>
</dbReference>
<dbReference type="InterPro" id="IPR006146">
    <property type="entry name" value="5'-Nucleotdase_CS"/>
</dbReference>
<dbReference type="InterPro" id="IPR036907">
    <property type="entry name" value="5'-Nucleotdase_C_sf"/>
</dbReference>
<comment type="caution">
    <text evidence="5">The sequence shown here is derived from an EMBL/GenBank/DDBJ whole genome shotgun (WGS) entry which is preliminary data.</text>
</comment>
<keyword evidence="6" id="KW-1185">Reference proteome</keyword>
<dbReference type="InterPro" id="IPR011240">
    <property type="entry name" value="Pesterase_YunD"/>
</dbReference>
<evidence type="ECO:0000256" key="2">
    <source>
        <dbReference type="RuleBase" id="RU362119"/>
    </source>
</evidence>
<dbReference type="Gene3D" id="3.60.21.10">
    <property type="match status" value="1"/>
</dbReference>